<protein>
    <submittedName>
        <fullName evidence="2">Uncharacterized protein</fullName>
    </submittedName>
</protein>
<gene>
    <name evidence="2" type="ORF">KP509_02G023800</name>
</gene>
<dbReference type="Proteomes" id="UP000825935">
    <property type="component" value="Chromosome 2"/>
</dbReference>
<dbReference type="EMBL" id="CM035407">
    <property type="protein sequence ID" value="KAH7443176.1"/>
    <property type="molecule type" value="Genomic_DNA"/>
</dbReference>
<sequence length="278" mass="30170">MPLSWEMASGPTVGYEMAGQGSTHVAVDSSEGTTYSNFRLQDSTIRAFSSNPDNPMSANYRTLPFQDNVVRGLSTLSLYGQYNNDNNAEESPTDSHGKVCSTPSELYRYPSPSRVSPISSMGLVESSAFCPHALSNEGTCDTLLPVKVPYTIAHTIADERAAANNKERGFQLNNSYDFFNSFLGGNIDELKPIEDVDLETLSESSVSSGNCMQGASSSSDETLNALDETEIQSTDTEGQSVNAEAHSTVQEGTQLSCSIGTTFHRRRGLSQFYAERFL</sequence>
<accession>A0A8T2VB39</accession>
<proteinExistence type="predicted"/>
<evidence type="ECO:0000313" key="2">
    <source>
        <dbReference type="EMBL" id="KAH7443176.1"/>
    </source>
</evidence>
<organism evidence="2 3">
    <name type="scientific">Ceratopteris richardii</name>
    <name type="common">Triangle waterfern</name>
    <dbReference type="NCBI Taxonomy" id="49495"/>
    <lineage>
        <taxon>Eukaryota</taxon>
        <taxon>Viridiplantae</taxon>
        <taxon>Streptophyta</taxon>
        <taxon>Embryophyta</taxon>
        <taxon>Tracheophyta</taxon>
        <taxon>Polypodiopsida</taxon>
        <taxon>Polypodiidae</taxon>
        <taxon>Polypodiales</taxon>
        <taxon>Pteridineae</taxon>
        <taxon>Pteridaceae</taxon>
        <taxon>Parkerioideae</taxon>
        <taxon>Ceratopteris</taxon>
    </lineage>
</organism>
<evidence type="ECO:0000256" key="1">
    <source>
        <dbReference type="SAM" id="MobiDB-lite"/>
    </source>
</evidence>
<comment type="caution">
    <text evidence="2">The sequence shown here is derived from an EMBL/GenBank/DDBJ whole genome shotgun (WGS) entry which is preliminary data.</text>
</comment>
<feature type="region of interest" description="Disordered" evidence="1">
    <location>
        <begin position="83"/>
        <end position="104"/>
    </location>
</feature>
<keyword evidence="3" id="KW-1185">Reference proteome</keyword>
<dbReference type="AlphaFoldDB" id="A0A8T2VB39"/>
<name>A0A8T2VB39_CERRI</name>
<reference evidence="2" key="1">
    <citation type="submission" date="2021-08" db="EMBL/GenBank/DDBJ databases">
        <title>WGS assembly of Ceratopteris richardii.</title>
        <authorList>
            <person name="Marchant D.B."/>
            <person name="Chen G."/>
            <person name="Jenkins J."/>
            <person name="Shu S."/>
            <person name="Leebens-Mack J."/>
            <person name="Grimwood J."/>
            <person name="Schmutz J."/>
            <person name="Soltis P."/>
            <person name="Soltis D."/>
            <person name="Chen Z.-H."/>
        </authorList>
    </citation>
    <scope>NUCLEOTIDE SEQUENCE</scope>
    <source>
        <strain evidence="2">Whitten #5841</strain>
        <tissue evidence="2">Leaf</tissue>
    </source>
</reference>
<evidence type="ECO:0000313" key="3">
    <source>
        <dbReference type="Proteomes" id="UP000825935"/>
    </source>
</evidence>